<protein>
    <recommendedName>
        <fullName evidence="1">Lactate utilization protein C</fullName>
    </recommendedName>
</protein>
<dbReference type="Proteomes" id="UP000198571">
    <property type="component" value="Unassembled WGS sequence"/>
</dbReference>
<dbReference type="GO" id="GO:0006089">
    <property type="term" value="P:lactate metabolic process"/>
    <property type="evidence" value="ECO:0007669"/>
    <property type="project" value="UniProtKB-UniRule"/>
</dbReference>
<evidence type="ECO:0000256" key="1">
    <source>
        <dbReference type="HAMAP-Rule" id="MF_02104"/>
    </source>
</evidence>
<dbReference type="OrthoDB" id="9794157at2"/>
<dbReference type="HAMAP" id="MF_02104">
    <property type="entry name" value="LutC"/>
    <property type="match status" value="1"/>
</dbReference>
<comment type="similarity">
    <text evidence="1">Belongs to the LutC/YkgG family.</text>
</comment>
<accession>A0A1H9WP30</accession>
<evidence type="ECO:0000259" key="2">
    <source>
        <dbReference type="Pfam" id="PF02589"/>
    </source>
</evidence>
<dbReference type="InterPro" id="IPR003741">
    <property type="entry name" value="LUD_dom"/>
</dbReference>
<feature type="domain" description="LUD" evidence="2">
    <location>
        <begin position="53"/>
        <end position="236"/>
    </location>
</feature>
<dbReference type="EMBL" id="FOGT01000018">
    <property type="protein sequence ID" value="SES35447.1"/>
    <property type="molecule type" value="Genomic_DNA"/>
</dbReference>
<evidence type="ECO:0000313" key="3">
    <source>
        <dbReference type="EMBL" id="SES35447.1"/>
    </source>
</evidence>
<reference evidence="4" key="1">
    <citation type="submission" date="2016-10" db="EMBL/GenBank/DDBJ databases">
        <authorList>
            <person name="Varghese N."/>
            <person name="Submissions S."/>
        </authorList>
    </citation>
    <scope>NUCLEOTIDE SEQUENCE [LARGE SCALE GENOMIC DNA]</scope>
    <source>
        <strain evidence="4">S9</strain>
    </source>
</reference>
<sequence length="239" mass="26786">MKQGTIHNKDRFLNKVADRLNRKRITEEVQLPTWSKQPQYEVFDGLSQDELLDQFVLQCDAIHTNVIVTEADKLNDDFDKVIQDMGGGSIVHWDDPRFESFGLDSALKKQQEQGTDVHCWNYQLGEANIKKAEQANIGITFSDMTLTESGTVVLFSDKGKGRSVSLLPQRYVAIIPKSTLVPRMTQAAEKIHEIAKEQGRMPSCINFISGPSNSADIELRLVVGVHGPVQATYIVVDDK</sequence>
<dbReference type="PANTHER" id="PTHR43682:SF1">
    <property type="entry name" value="LACTATE UTILIZATION PROTEIN C"/>
    <property type="match status" value="1"/>
</dbReference>
<dbReference type="PANTHER" id="PTHR43682">
    <property type="entry name" value="LACTATE UTILIZATION PROTEIN C"/>
    <property type="match status" value="1"/>
</dbReference>
<gene>
    <name evidence="1" type="primary">lutC</name>
    <name evidence="3" type="ORF">SAMN05518684_11860</name>
</gene>
<dbReference type="Pfam" id="PF02589">
    <property type="entry name" value="LUD_dom"/>
    <property type="match status" value="1"/>
</dbReference>
<dbReference type="InterPro" id="IPR022823">
    <property type="entry name" value="LutC"/>
</dbReference>
<dbReference type="RefSeq" id="WP_093054979.1">
    <property type="nucleotide sequence ID" value="NZ_FOGT01000018.1"/>
</dbReference>
<dbReference type="STRING" id="1601833.SAMN05518684_11860"/>
<keyword evidence="4" id="KW-1185">Reference proteome</keyword>
<dbReference type="Gene3D" id="3.40.50.10420">
    <property type="entry name" value="NagB/RpiA/CoA transferase-like"/>
    <property type="match status" value="1"/>
</dbReference>
<dbReference type="InterPro" id="IPR037171">
    <property type="entry name" value="NagB/RpiA_transferase-like"/>
</dbReference>
<evidence type="ECO:0000313" key="4">
    <source>
        <dbReference type="Proteomes" id="UP000198571"/>
    </source>
</evidence>
<name>A0A1H9WP30_9BACI</name>
<proteinExistence type="inferred from homology"/>
<comment type="function">
    <text evidence="1">Is involved in L-lactate degradation and allows cells to grow with lactate as the sole carbon source.</text>
</comment>
<dbReference type="InterPro" id="IPR024185">
    <property type="entry name" value="FTHF_cligase-like_sf"/>
</dbReference>
<organism evidence="3 4">
    <name type="scientific">Salipaludibacillus aurantiacus</name>
    <dbReference type="NCBI Taxonomy" id="1601833"/>
    <lineage>
        <taxon>Bacteria</taxon>
        <taxon>Bacillati</taxon>
        <taxon>Bacillota</taxon>
        <taxon>Bacilli</taxon>
        <taxon>Bacillales</taxon>
        <taxon>Bacillaceae</taxon>
    </lineage>
</organism>
<dbReference type="SUPFAM" id="SSF100950">
    <property type="entry name" value="NagB/RpiA/CoA transferase-like"/>
    <property type="match status" value="1"/>
</dbReference>
<dbReference type="AlphaFoldDB" id="A0A1H9WP30"/>